<reference evidence="3" key="1">
    <citation type="submission" date="2018-02" db="EMBL/GenBank/DDBJ databases">
        <title>Genome sequence of Candidatus Liberibacter europaeus.</title>
        <authorList>
            <person name="Frampton R.A."/>
            <person name="Thompson S.M."/>
            <person name="David C."/>
            <person name="Addison S.M."/>
            <person name="Smith G.R."/>
        </authorList>
    </citation>
    <scope>NUCLEOTIDE SEQUENCE [LARGE SCALE GENOMIC DNA]</scope>
</reference>
<dbReference type="InterPro" id="IPR011330">
    <property type="entry name" value="Glyco_hydro/deAcase_b/a-brl"/>
</dbReference>
<dbReference type="InterPro" id="IPR006837">
    <property type="entry name" value="Divergent_DAC"/>
</dbReference>
<dbReference type="EMBL" id="PSQJ01000002">
    <property type="protein sequence ID" value="PTL86816.1"/>
    <property type="molecule type" value="Genomic_DNA"/>
</dbReference>
<accession>A0A2T4VYH8</accession>
<dbReference type="PANTHER" id="PTHR30105:SF2">
    <property type="entry name" value="DIVERGENT POLYSACCHARIDE DEACETYLASE SUPERFAMILY"/>
    <property type="match status" value="1"/>
</dbReference>
<dbReference type="PANTHER" id="PTHR30105">
    <property type="entry name" value="UNCHARACTERIZED YIBQ-RELATED"/>
    <property type="match status" value="1"/>
</dbReference>
<comment type="caution">
    <text evidence="2">The sequence shown here is derived from an EMBL/GenBank/DDBJ whole genome shotgun (WGS) entry which is preliminary data.</text>
</comment>
<dbReference type="Proteomes" id="UP000240811">
    <property type="component" value="Unassembled WGS sequence"/>
</dbReference>
<dbReference type="Pfam" id="PF04748">
    <property type="entry name" value="Polysacc_deac_2"/>
    <property type="match status" value="1"/>
</dbReference>
<evidence type="ECO:0000256" key="1">
    <source>
        <dbReference type="SAM" id="Phobius"/>
    </source>
</evidence>
<protein>
    <submittedName>
        <fullName evidence="2">Divergent polysaccharide deacetylase family protein</fullName>
    </submittedName>
</protein>
<dbReference type="CDD" id="cd10936">
    <property type="entry name" value="CE4_DAC2"/>
    <property type="match status" value="1"/>
</dbReference>
<evidence type="ECO:0000313" key="3">
    <source>
        <dbReference type="Proteomes" id="UP000240811"/>
    </source>
</evidence>
<sequence length="403" mass="45145">MSIDLNHPLGEKNSARQSFYKNVILRLIFFLCFFIFITGISIYIIFSEALIGTTSNEGKNYFLREVKEVVIASPLRDKSISETPKRVVETKKIEADSALKGTIANNDINGSVNLTSTDSSPTIKERLLSVISKDELSKSKGHNPWSFKIGDSANYLENYKKYCPDTDHNVPRIALVVSGLGISQTGTQRAINLLPANSTLAFASNGNSLNRWIQEATKKGQETILQIPMQDFTESDGEDDSYVLKVKQSDKALLSRLRHSLGRATKYSGVMNYRGAMFLSNKYSTKSMFQELSKRKLFFLDDGNSVHNLTKELAPMVNLPYAVADLYLGYQVNRDKISKKLKDLEYIARVSGQAIGVVVAFDENVDGIIQWLQKDYMKDIIIVPLSCLVKFSNQSSQINNISE</sequence>
<keyword evidence="1" id="KW-0812">Transmembrane</keyword>
<dbReference type="GO" id="GO:0005975">
    <property type="term" value="P:carbohydrate metabolic process"/>
    <property type="evidence" value="ECO:0007669"/>
    <property type="project" value="InterPro"/>
</dbReference>
<dbReference type="Gene3D" id="3.20.20.370">
    <property type="entry name" value="Glycoside hydrolase/deacetylase"/>
    <property type="match status" value="1"/>
</dbReference>
<evidence type="ECO:0000313" key="2">
    <source>
        <dbReference type="EMBL" id="PTL86816.1"/>
    </source>
</evidence>
<feature type="transmembrane region" description="Helical" evidence="1">
    <location>
        <begin position="23"/>
        <end position="46"/>
    </location>
</feature>
<organism evidence="2 3">
    <name type="scientific">Candidatus Liberibacter europaeus</name>
    <dbReference type="NCBI Taxonomy" id="744859"/>
    <lineage>
        <taxon>Bacteria</taxon>
        <taxon>Pseudomonadati</taxon>
        <taxon>Pseudomonadota</taxon>
        <taxon>Alphaproteobacteria</taxon>
        <taxon>Hyphomicrobiales</taxon>
        <taxon>Rhizobiaceae</taxon>
        <taxon>Liberibacter</taxon>
    </lineage>
</organism>
<keyword evidence="1" id="KW-1133">Transmembrane helix</keyword>
<keyword evidence="1" id="KW-0472">Membrane</keyword>
<proteinExistence type="predicted"/>
<gene>
    <name evidence="2" type="ORF">C4617_03185</name>
</gene>
<dbReference type="AlphaFoldDB" id="A0A2T4VYH8"/>
<name>A0A2T4VYH8_9HYPH</name>
<dbReference type="SUPFAM" id="SSF88713">
    <property type="entry name" value="Glycoside hydrolase/deacetylase"/>
    <property type="match status" value="1"/>
</dbReference>